<keyword evidence="1" id="KW-0472">Membrane</keyword>
<dbReference type="EMBL" id="JBHLTC010000024">
    <property type="protein sequence ID" value="MFC0626391.1"/>
    <property type="molecule type" value="Genomic_DNA"/>
</dbReference>
<evidence type="ECO:0000313" key="2">
    <source>
        <dbReference type="EMBL" id="MFC0626391.1"/>
    </source>
</evidence>
<evidence type="ECO:0000313" key="3">
    <source>
        <dbReference type="Proteomes" id="UP001589890"/>
    </source>
</evidence>
<dbReference type="Proteomes" id="UP001589890">
    <property type="component" value="Unassembled WGS sequence"/>
</dbReference>
<keyword evidence="1" id="KW-1133">Transmembrane helix</keyword>
<gene>
    <name evidence="2" type="ORF">ACFFGN_20095</name>
</gene>
<reference evidence="2 3" key="1">
    <citation type="submission" date="2024-09" db="EMBL/GenBank/DDBJ databases">
        <authorList>
            <person name="Sun Q."/>
            <person name="Mori K."/>
        </authorList>
    </citation>
    <scope>NUCLEOTIDE SEQUENCE [LARGE SCALE GENOMIC DNA]</scope>
    <source>
        <strain evidence="2 3">CGMCC 1.15906</strain>
    </source>
</reference>
<evidence type="ECO:0008006" key="4">
    <source>
        <dbReference type="Google" id="ProtNLM"/>
    </source>
</evidence>
<sequence>MSGQQPYNAYQPPVAGQGRKSGGFGKVVLILLGVFLLMIGGCTAGVVYLSTKAGNNKDEPMKPSVLVTFKITGTSKKVTLTINNGPPGFSSGVSVPPPYETSIKVPPNGHVNMNALNGGSEKGTITCSIIVNKKVVSTKTAKGPAEMASCSYTYIPAK</sequence>
<feature type="transmembrane region" description="Helical" evidence="1">
    <location>
        <begin position="27"/>
        <end position="49"/>
    </location>
</feature>
<dbReference type="InterPro" id="IPR038468">
    <property type="entry name" value="MmpS_C"/>
</dbReference>
<evidence type="ECO:0000256" key="1">
    <source>
        <dbReference type="SAM" id="Phobius"/>
    </source>
</evidence>
<keyword evidence="3" id="KW-1185">Reference proteome</keyword>
<organism evidence="2 3">
    <name type="scientific">Kribbella deserti</name>
    <dbReference type="NCBI Taxonomy" id="1926257"/>
    <lineage>
        <taxon>Bacteria</taxon>
        <taxon>Bacillati</taxon>
        <taxon>Actinomycetota</taxon>
        <taxon>Actinomycetes</taxon>
        <taxon>Propionibacteriales</taxon>
        <taxon>Kribbellaceae</taxon>
        <taxon>Kribbella</taxon>
    </lineage>
</organism>
<name>A0ABV6QQV4_9ACTN</name>
<comment type="caution">
    <text evidence="2">The sequence shown here is derived from an EMBL/GenBank/DDBJ whole genome shotgun (WGS) entry which is preliminary data.</text>
</comment>
<dbReference type="RefSeq" id="WP_380049814.1">
    <property type="nucleotide sequence ID" value="NZ_JBHLTC010000024.1"/>
</dbReference>
<proteinExistence type="predicted"/>
<dbReference type="Gene3D" id="2.60.40.2880">
    <property type="entry name" value="MmpS1-5, C-terminal soluble domain"/>
    <property type="match status" value="1"/>
</dbReference>
<accession>A0ABV6QQV4</accession>
<protein>
    <recommendedName>
        <fullName evidence="4">MmpS family membrane protein</fullName>
    </recommendedName>
</protein>
<keyword evidence="1" id="KW-0812">Transmembrane</keyword>